<sequence>RENRKRKLVSAVVCEKIDKKKTEKKGRIQLYTKTHRNIFTIFFFSRWFPSKGLLHNPKKKLPEK</sequence>
<proteinExistence type="predicted"/>
<evidence type="ECO:0000313" key="1">
    <source>
        <dbReference type="EMBL" id="CDW27774.1"/>
    </source>
</evidence>
<accession>A0A0K2TP66</accession>
<reference evidence="1" key="1">
    <citation type="submission" date="2014-05" db="EMBL/GenBank/DDBJ databases">
        <authorList>
            <person name="Chronopoulou M."/>
        </authorList>
    </citation>
    <scope>NUCLEOTIDE SEQUENCE</scope>
    <source>
        <tissue evidence="1">Whole organism</tissue>
    </source>
</reference>
<dbReference type="AlphaFoldDB" id="A0A0K2TP66"/>
<organism evidence="1">
    <name type="scientific">Lepeophtheirus salmonis</name>
    <name type="common">Salmon louse</name>
    <name type="synonym">Caligus salmonis</name>
    <dbReference type="NCBI Taxonomy" id="72036"/>
    <lineage>
        <taxon>Eukaryota</taxon>
        <taxon>Metazoa</taxon>
        <taxon>Ecdysozoa</taxon>
        <taxon>Arthropoda</taxon>
        <taxon>Crustacea</taxon>
        <taxon>Multicrustacea</taxon>
        <taxon>Hexanauplia</taxon>
        <taxon>Copepoda</taxon>
        <taxon>Siphonostomatoida</taxon>
        <taxon>Caligidae</taxon>
        <taxon>Lepeophtheirus</taxon>
    </lineage>
</organism>
<protein>
    <submittedName>
        <fullName evidence="1">Uncharacterized protein</fullName>
    </submittedName>
</protein>
<feature type="non-terminal residue" evidence="1">
    <location>
        <position position="1"/>
    </location>
</feature>
<dbReference type="EMBL" id="HACA01010413">
    <property type="protein sequence ID" value="CDW27774.1"/>
    <property type="molecule type" value="Transcribed_RNA"/>
</dbReference>
<name>A0A0K2TP66_LEPSM</name>